<keyword evidence="1" id="KW-0378">Hydrolase</keyword>
<evidence type="ECO:0000256" key="1">
    <source>
        <dbReference type="ARBA" id="ARBA00022801"/>
    </source>
</evidence>
<name>A0A9Y2MX12_9PSEU</name>
<organism evidence="3 4">
    <name type="scientific">Amycolatopsis carbonis</name>
    <dbReference type="NCBI Taxonomy" id="715471"/>
    <lineage>
        <taxon>Bacteria</taxon>
        <taxon>Bacillati</taxon>
        <taxon>Actinomycetota</taxon>
        <taxon>Actinomycetes</taxon>
        <taxon>Pseudonocardiales</taxon>
        <taxon>Pseudonocardiaceae</taxon>
        <taxon>Amycolatopsis</taxon>
    </lineage>
</organism>
<reference evidence="3 4" key="1">
    <citation type="submission" date="2023-06" db="EMBL/GenBank/DDBJ databases">
        <authorList>
            <person name="Oyuntsetseg B."/>
            <person name="Kim S.B."/>
        </authorList>
    </citation>
    <scope>NUCLEOTIDE SEQUENCE [LARGE SCALE GENOMIC DNA]</scope>
    <source>
        <strain evidence="3 4">2-15</strain>
    </source>
</reference>
<feature type="domain" description="Isochorismatase-like" evidence="2">
    <location>
        <begin position="9"/>
        <end position="166"/>
    </location>
</feature>
<dbReference type="Gene3D" id="3.40.50.850">
    <property type="entry name" value="Isochorismatase-like"/>
    <property type="match status" value="1"/>
</dbReference>
<evidence type="ECO:0000313" key="4">
    <source>
        <dbReference type="Proteomes" id="UP001236014"/>
    </source>
</evidence>
<dbReference type="KEGG" id="acab:QRX50_14035"/>
<proteinExistence type="predicted"/>
<dbReference type="CDD" id="cd00431">
    <property type="entry name" value="cysteine_hydrolases"/>
    <property type="match status" value="1"/>
</dbReference>
<dbReference type="InterPro" id="IPR000868">
    <property type="entry name" value="Isochorismatase-like_dom"/>
</dbReference>
<dbReference type="PROSITE" id="PS00482">
    <property type="entry name" value="DIHYDROOROTASE_1"/>
    <property type="match status" value="1"/>
</dbReference>
<dbReference type="InterPro" id="IPR036380">
    <property type="entry name" value="Isochorismatase-like_sf"/>
</dbReference>
<dbReference type="AlphaFoldDB" id="A0A9Y2MX12"/>
<dbReference type="EMBL" id="CP127294">
    <property type="protein sequence ID" value="WIX81791.1"/>
    <property type="molecule type" value="Genomic_DNA"/>
</dbReference>
<evidence type="ECO:0000313" key="3">
    <source>
        <dbReference type="EMBL" id="WIX81791.1"/>
    </source>
</evidence>
<gene>
    <name evidence="3" type="ORF">QRX50_14035</name>
</gene>
<protein>
    <submittedName>
        <fullName evidence="3">Isochorismatase family protein</fullName>
    </submittedName>
</protein>
<dbReference type="RefSeq" id="WP_285972373.1">
    <property type="nucleotide sequence ID" value="NZ_CP127294.1"/>
</dbReference>
<dbReference type="PANTHER" id="PTHR43540:SF7">
    <property type="entry name" value="ISOCHORISMATASE FAMILY PROTEIN YECD"/>
    <property type="match status" value="1"/>
</dbReference>
<dbReference type="Proteomes" id="UP001236014">
    <property type="component" value="Chromosome"/>
</dbReference>
<accession>A0A9Y2MX12</accession>
<sequence length="172" mass="17862">MTEIDPASTALVLVDFQERIVAMPTTPFAGPEAAANAVRLRDAFSEAGAQIVIIQAMRPGSEGAPGSDVIPELKPRNGEKLVVKATIGGFYDTDLHAHLRDAGVRTVVFGGIATEFGVESTLRAAADHGYAVIAVSDAMTGLSDVSHESSTTKIFPRLGTVLTTAETLAALG</sequence>
<dbReference type="GO" id="GO:0016812">
    <property type="term" value="F:hydrolase activity, acting on carbon-nitrogen (but not peptide) bonds, in cyclic amides"/>
    <property type="evidence" value="ECO:0007669"/>
    <property type="project" value="InterPro"/>
</dbReference>
<dbReference type="Pfam" id="PF00857">
    <property type="entry name" value="Isochorismatase"/>
    <property type="match status" value="1"/>
</dbReference>
<dbReference type="PANTHER" id="PTHR43540">
    <property type="entry name" value="PEROXYUREIDOACRYLATE/UREIDOACRYLATE AMIDOHYDROLASE-RELATED"/>
    <property type="match status" value="1"/>
</dbReference>
<dbReference type="InterPro" id="IPR002195">
    <property type="entry name" value="Dihydroorotase_CS"/>
</dbReference>
<dbReference type="SUPFAM" id="SSF52499">
    <property type="entry name" value="Isochorismatase-like hydrolases"/>
    <property type="match status" value="1"/>
</dbReference>
<evidence type="ECO:0000259" key="2">
    <source>
        <dbReference type="Pfam" id="PF00857"/>
    </source>
</evidence>
<dbReference type="InterPro" id="IPR050272">
    <property type="entry name" value="Isochorismatase-like_hydrls"/>
</dbReference>
<keyword evidence="4" id="KW-1185">Reference proteome</keyword>